<gene>
    <name evidence="2" type="ORF">ROA7450_04101</name>
</gene>
<sequence>MTLIDHGRNNTTHHTSRWRSPNLIHSWIENRRRAKEHRAIAHLSDRMLRDIGADNHIRVNPDKSPYGSWLLALSRFQP</sequence>
<dbReference type="Pfam" id="PF06568">
    <property type="entry name" value="YjiS-like"/>
    <property type="match status" value="1"/>
</dbReference>
<dbReference type="InterPro" id="IPR009506">
    <property type="entry name" value="YjiS-like"/>
</dbReference>
<name>A0A1X7A8E8_9RHOB</name>
<reference evidence="2 3" key="1">
    <citation type="submission" date="2017-03" db="EMBL/GenBank/DDBJ databases">
        <authorList>
            <person name="Afonso C.L."/>
            <person name="Miller P.J."/>
            <person name="Scott M.A."/>
            <person name="Spackman E."/>
            <person name="Goraichik I."/>
            <person name="Dimitrov K.M."/>
            <person name="Suarez D.L."/>
            <person name="Swayne D.E."/>
        </authorList>
    </citation>
    <scope>NUCLEOTIDE SEQUENCE [LARGE SCALE GENOMIC DNA]</scope>
    <source>
        <strain evidence="2 3">CECT 7450</strain>
    </source>
</reference>
<evidence type="ECO:0000259" key="1">
    <source>
        <dbReference type="Pfam" id="PF06568"/>
    </source>
</evidence>
<keyword evidence="3" id="KW-1185">Reference proteome</keyword>
<accession>A0A1X7A8E8</accession>
<feature type="domain" description="YjiS-like" evidence="1">
    <location>
        <begin position="24"/>
        <end position="52"/>
    </location>
</feature>
<evidence type="ECO:0000313" key="3">
    <source>
        <dbReference type="Proteomes" id="UP000193061"/>
    </source>
</evidence>
<dbReference type="EMBL" id="FWFX01000021">
    <property type="protein sequence ID" value="SLN73131.1"/>
    <property type="molecule type" value="Genomic_DNA"/>
</dbReference>
<dbReference type="Proteomes" id="UP000193061">
    <property type="component" value="Unassembled WGS sequence"/>
</dbReference>
<protein>
    <recommendedName>
        <fullName evidence="1">YjiS-like domain-containing protein</fullName>
    </recommendedName>
</protein>
<evidence type="ECO:0000313" key="2">
    <source>
        <dbReference type="EMBL" id="SLN73131.1"/>
    </source>
</evidence>
<dbReference type="RefSeq" id="WP_085807747.1">
    <property type="nucleotide sequence ID" value="NZ_FWFX01000021.1"/>
</dbReference>
<dbReference type="OrthoDB" id="8420205at2"/>
<organism evidence="2 3">
    <name type="scientific">Roseovarius albus</name>
    <dbReference type="NCBI Taxonomy" id="1247867"/>
    <lineage>
        <taxon>Bacteria</taxon>
        <taxon>Pseudomonadati</taxon>
        <taxon>Pseudomonadota</taxon>
        <taxon>Alphaproteobacteria</taxon>
        <taxon>Rhodobacterales</taxon>
        <taxon>Roseobacteraceae</taxon>
        <taxon>Roseovarius</taxon>
    </lineage>
</organism>
<dbReference type="AlphaFoldDB" id="A0A1X7A8E8"/>
<proteinExistence type="predicted"/>